<dbReference type="SMART" id="SM00257">
    <property type="entry name" value="LysM"/>
    <property type="match status" value="6"/>
</dbReference>
<dbReference type="InterPro" id="IPR036779">
    <property type="entry name" value="LysM_dom_sf"/>
</dbReference>
<comment type="caution">
    <text evidence="2">The sequence shown here is derived from an EMBL/GenBank/DDBJ whole genome shotgun (WGS) entry which is preliminary data.</text>
</comment>
<name>A0ABT5VFU3_9BACI</name>
<gene>
    <name evidence="2" type="ORF">N7Z68_13220</name>
</gene>
<dbReference type="CDD" id="cd00118">
    <property type="entry name" value="LysM"/>
    <property type="match status" value="6"/>
</dbReference>
<feature type="domain" description="LysM" evidence="1">
    <location>
        <begin position="351"/>
        <end position="394"/>
    </location>
</feature>
<feature type="domain" description="LysM" evidence="1">
    <location>
        <begin position="103"/>
        <end position="146"/>
    </location>
</feature>
<keyword evidence="3" id="KW-1185">Reference proteome</keyword>
<protein>
    <submittedName>
        <fullName evidence="2">LysM peptidoglycan-binding domain-containing protein</fullName>
    </submittedName>
</protein>
<feature type="domain" description="LysM" evidence="1">
    <location>
        <begin position="149"/>
        <end position="192"/>
    </location>
</feature>
<feature type="domain" description="LysM" evidence="1">
    <location>
        <begin position="222"/>
        <end position="265"/>
    </location>
</feature>
<evidence type="ECO:0000313" key="2">
    <source>
        <dbReference type="EMBL" id="MDE5414335.1"/>
    </source>
</evidence>
<accession>A0ABT5VFU3</accession>
<dbReference type="SUPFAM" id="SSF54106">
    <property type="entry name" value="LysM domain"/>
    <property type="match status" value="6"/>
</dbReference>
<dbReference type="Gene3D" id="3.10.350.10">
    <property type="entry name" value="LysM domain"/>
    <property type="match status" value="6"/>
</dbReference>
<organism evidence="2 3">
    <name type="scientific">Alkalihalobacterium chitinilyticum</name>
    <dbReference type="NCBI Taxonomy" id="2980103"/>
    <lineage>
        <taxon>Bacteria</taxon>
        <taxon>Bacillati</taxon>
        <taxon>Bacillota</taxon>
        <taxon>Bacilli</taxon>
        <taxon>Bacillales</taxon>
        <taxon>Bacillaceae</taxon>
        <taxon>Alkalihalobacterium</taxon>
    </lineage>
</organism>
<dbReference type="Proteomes" id="UP001148125">
    <property type="component" value="Unassembled WGS sequence"/>
</dbReference>
<dbReference type="EMBL" id="JAOTPO010000008">
    <property type="protein sequence ID" value="MDE5414335.1"/>
    <property type="molecule type" value="Genomic_DNA"/>
</dbReference>
<dbReference type="PANTHER" id="PTHR33734:SF22">
    <property type="entry name" value="MEMBRANE-BOUND LYTIC MUREIN TRANSGLYCOSYLASE D"/>
    <property type="match status" value="1"/>
</dbReference>
<evidence type="ECO:0000259" key="1">
    <source>
        <dbReference type="PROSITE" id="PS51782"/>
    </source>
</evidence>
<dbReference type="PROSITE" id="PS51782">
    <property type="entry name" value="LYSM"/>
    <property type="match status" value="6"/>
</dbReference>
<proteinExistence type="predicted"/>
<reference evidence="2" key="1">
    <citation type="submission" date="2024-05" db="EMBL/GenBank/DDBJ databases">
        <title>Alkalihalobacillus sp. strain MEB203 novel alkaliphilic bacterium from Lonar Lake, India.</title>
        <authorList>
            <person name="Joshi A."/>
            <person name="Thite S."/>
            <person name="Mengade P."/>
        </authorList>
    </citation>
    <scope>NUCLEOTIDE SEQUENCE</scope>
    <source>
        <strain evidence="2">MEB 203</strain>
    </source>
</reference>
<dbReference type="PANTHER" id="PTHR33734">
    <property type="entry name" value="LYSM DOMAIN-CONTAINING GPI-ANCHORED PROTEIN 2"/>
    <property type="match status" value="1"/>
</dbReference>
<dbReference type="RefSeq" id="WP_275118944.1">
    <property type="nucleotide sequence ID" value="NZ_JAOTPO010000008.1"/>
</dbReference>
<sequence>MNIQRYELQKLDKPQVEFALVVHLDDHQVEFANELGTKPQSEKNLRTIALNIVYAKYPGIKVKVVKVMVGGMLATSLPLLTNTQNVSGQTSTDSSQTTQNTSIYYQVAPGDTLWTLSRMYGTTVDNIRIVNNLKSDHLLPNQRLIIPKALHTVRSGDYLSVLARDYNTPIVAIREANSLSNDNIRIGQTLVIPIVVNGAQLAHPTQPSMQPSHTPQSSTQSSTYTVIAGDSLSVIAQRFGTSVSALRSANQLTSDVLQVGQRLVIPGGNTNLTSPSQSTVKTTSATVQQGSTYTVVAGDNLSVIAQRFGTTVNALRTANQLTSDVLRIGQTLMIPTNGTSTSAPAPAATATTHTVVSGDNLSSIANRYRTTVNALRTANNLRTDVLQIGQILTIPNGTSSTAPSNTVQNGSTSPVTIRNINHTVRSGDNMWNISTQYGVPYNDLLRHNNMTAQSTLRIGQVIQVPQFQVPVRPVVSARHGEVLDWWTEARYVFSTGKVATITDFQTGRQFQVRHTMGGNHADSEPLTSRDAQIMREIWGGSYSWTPRAIIVEVDGRRLAAAMHSMPHGDQIIRNNNYNGHFCIHFLNSQRHSDGQVQSTMQRQIEIAAGRSIR</sequence>
<feature type="domain" description="LysM" evidence="1">
    <location>
        <begin position="420"/>
        <end position="464"/>
    </location>
</feature>
<dbReference type="Pfam" id="PF01476">
    <property type="entry name" value="LysM"/>
    <property type="match status" value="6"/>
</dbReference>
<dbReference type="InterPro" id="IPR018392">
    <property type="entry name" value="LysM"/>
</dbReference>
<evidence type="ECO:0000313" key="3">
    <source>
        <dbReference type="Proteomes" id="UP001148125"/>
    </source>
</evidence>
<feature type="domain" description="LysM" evidence="1">
    <location>
        <begin position="291"/>
        <end position="334"/>
    </location>
</feature>